<evidence type="ECO:0000256" key="5">
    <source>
        <dbReference type="ARBA" id="ARBA00022801"/>
    </source>
</evidence>
<organism evidence="13 14">
    <name type="scientific">Rhizocola hellebori</name>
    <dbReference type="NCBI Taxonomy" id="1392758"/>
    <lineage>
        <taxon>Bacteria</taxon>
        <taxon>Bacillati</taxon>
        <taxon>Actinomycetota</taxon>
        <taxon>Actinomycetes</taxon>
        <taxon>Micromonosporales</taxon>
        <taxon>Micromonosporaceae</taxon>
        <taxon>Rhizocola</taxon>
    </lineage>
</organism>
<dbReference type="GO" id="GO:0008658">
    <property type="term" value="F:penicillin binding"/>
    <property type="evidence" value="ECO:0007669"/>
    <property type="project" value="InterPro"/>
</dbReference>
<keyword evidence="10" id="KW-0812">Transmembrane</keyword>
<feature type="compositionally biased region" description="Gly residues" evidence="9">
    <location>
        <begin position="889"/>
        <end position="905"/>
    </location>
</feature>
<feature type="region of interest" description="Disordered" evidence="9">
    <location>
        <begin position="1"/>
        <end position="65"/>
    </location>
</feature>
<dbReference type="InterPro" id="IPR050396">
    <property type="entry name" value="Glycosyltr_51/Transpeptidase"/>
</dbReference>
<protein>
    <submittedName>
        <fullName evidence="13">Penicillin-binding protein 1A</fullName>
    </submittedName>
</protein>
<dbReference type="Gene3D" id="1.10.3810.10">
    <property type="entry name" value="Biosynthetic peptidoglycan transglycosylase-like"/>
    <property type="match status" value="1"/>
</dbReference>
<reference evidence="13" key="1">
    <citation type="submission" date="2021-01" db="EMBL/GenBank/DDBJ databases">
        <title>Whole genome shotgun sequence of Rhizocola hellebori NBRC 109834.</title>
        <authorList>
            <person name="Komaki H."/>
            <person name="Tamura T."/>
        </authorList>
    </citation>
    <scope>NUCLEOTIDE SEQUENCE</scope>
    <source>
        <strain evidence="13">NBRC 109834</strain>
    </source>
</reference>
<dbReference type="Gene3D" id="3.40.710.10">
    <property type="entry name" value="DD-peptidase/beta-lactamase superfamily"/>
    <property type="match status" value="1"/>
</dbReference>
<feature type="region of interest" description="Disordered" evidence="9">
    <location>
        <begin position="859"/>
        <end position="917"/>
    </location>
</feature>
<evidence type="ECO:0000256" key="8">
    <source>
        <dbReference type="ARBA" id="ARBA00049902"/>
    </source>
</evidence>
<dbReference type="InterPro" id="IPR012338">
    <property type="entry name" value="Beta-lactam/transpept-like"/>
</dbReference>
<evidence type="ECO:0000256" key="4">
    <source>
        <dbReference type="ARBA" id="ARBA00022679"/>
    </source>
</evidence>
<accession>A0A8J3QFA8</accession>
<comment type="catalytic activity">
    <reaction evidence="8">
        <text>[GlcNAc-(1-&gt;4)-Mur2Ac(oyl-L-Ala-gamma-D-Glu-L-Lys-D-Ala-D-Ala)](n)-di-trans,octa-cis-undecaprenyl diphosphate + beta-D-GlcNAc-(1-&gt;4)-Mur2Ac(oyl-L-Ala-gamma-D-Glu-L-Lys-D-Ala-D-Ala)-di-trans,octa-cis-undecaprenyl diphosphate = [GlcNAc-(1-&gt;4)-Mur2Ac(oyl-L-Ala-gamma-D-Glu-L-Lys-D-Ala-D-Ala)](n+1)-di-trans,octa-cis-undecaprenyl diphosphate + di-trans,octa-cis-undecaprenyl diphosphate + H(+)</text>
        <dbReference type="Rhea" id="RHEA:23708"/>
        <dbReference type="Rhea" id="RHEA-COMP:9602"/>
        <dbReference type="Rhea" id="RHEA-COMP:9603"/>
        <dbReference type="ChEBI" id="CHEBI:15378"/>
        <dbReference type="ChEBI" id="CHEBI:58405"/>
        <dbReference type="ChEBI" id="CHEBI:60033"/>
        <dbReference type="ChEBI" id="CHEBI:78435"/>
        <dbReference type="EC" id="2.4.99.28"/>
    </reaction>
</comment>
<feature type="compositionally biased region" description="Low complexity" evidence="9">
    <location>
        <begin position="35"/>
        <end position="54"/>
    </location>
</feature>
<dbReference type="PANTHER" id="PTHR32282:SF34">
    <property type="entry name" value="PENICILLIN-BINDING PROTEIN 1A"/>
    <property type="match status" value="1"/>
</dbReference>
<dbReference type="GO" id="GO:0009002">
    <property type="term" value="F:serine-type D-Ala-D-Ala carboxypeptidase activity"/>
    <property type="evidence" value="ECO:0007669"/>
    <property type="project" value="UniProtKB-EC"/>
</dbReference>
<dbReference type="GO" id="GO:0008955">
    <property type="term" value="F:peptidoglycan glycosyltransferase activity"/>
    <property type="evidence" value="ECO:0007669"/>
    <property type="project" value="UniProtKB-EC"/>
</dbReference>
<dbReference type="Pfam" id="PF00905">
    <property type="entry name" value="Transpeptidase"/>
    <property type="match status" value="1"/>
</dbReference>
<dbReference type="EMBL" id="BONY01000058">
    <property type="protein sequence ID" value="GIH08957.1"/>
    <property type="molecule type" value="Genomic_DNA"/>
</dbReference>
<dbReference type="SUPFAM" id="SSF53955">
    <property type="entry name" value="Lysozyme-like"/>
    <property type="match status" value="1"/>
</dbReference>
<keyword evidence="1" id="KW-0121">Carboxypeptidase</keyword>
<comment type="catalytic activity">
    <reaction evidence="7">
        <text>Preferential cleavage: (Ac)2-L-Lys-D-Ala-|-D-Ala. Also transpeptidation of peptidyl-alanyl moieties that are N-acyl substituents of D-alanine.</text>
        <dbReference type="EC" id="3.4.16.4"/>
    </reaction>
</comment>
<evidence type="ECO:0000256" key="9">
    <source>
        <dbReference type="SAM" id="MobiDB-lite"/>
    </source>
</evidence>
<evidence type="ECO:0000256" key="6">
    <source>
        <dbReference type="ARBA" id="ARBA00023268"/>
    </source>
</evidence>
<dbReference type="Proteomes" id="UP000612899">
    <property type="component" value="Unassembled WGS sequence"/>
</dbReference>
<keyword evidence="5" id="KW-0378">Hydrolase</keyword>
<keyword evidence="4" id="KW-0808">Transferase</keyword>
<dbReference type="GO" id="GO:0030288">
    <property type="term" value="C:outer membrane-bounded periplasmic space"/>
    <property type="evidence" value="ECO:0007669"/>
    <property type="project" value="TreeGrafter"/>
</dbReference>
<dbReference type="InterPro" id="IPR001264">
    <property type="entry name" value="Glyco_trans_51"/>
</dbReference>
<dbReference type="AlphaFoldDB" id="A0A8J3QFA8"/>
<evidence type="ECO:0000256" key="10">
    <source>
        <dbReference type="SAM" id="Phobius"/>
    </source>
</evidence>
<evidence type="ECO:0000256" key="3">
    <source>
        <dbReference type="ARBA" id="ARBA00022676"/>
    </source>
</evidence>
<dbReference type="GO" id="GO:0009252">
    <property type="term" value="P:peptidoglycan biosynthetic process"/>
    <property type="evidence" value="ECO:0007669"/>
    <property type="project" value="TreeGrafter"/>
</dbReference>
<feature type="domain" description="Glycosyl transferase family 51" evidence="12">
    <location>
        <begin position="239"/>
        <end position="402"/>
    </location>
</feature>
<proteinExistence type="predicted"/>
<evidence type="ECO:0000256" key="1">
    <source>
        <dbReference type="ARBA" id="ARBA00022645"/>
    </source>
</evidence>
<dbReference type="InterPro" id="IPR023346">
    <property type="entry name" value="Lysozyme-like_dom_sf"/>
</dbReference>
<keyword evidence="10" id="KW-1133">Transmembrane helix</keyword>
<dbReference type="InterPro" id="IPR036950">
    <property type="entry name" value="PBP_transglycosylase"/>
</dbReference>
<evidence type="ECO:0000256" key="7">
    <source>
        <dbReference type="ARBA" id="ARBA00034000"/>
    </source>
</evidence>
<evidence type="ECO:0000259" key="11">
    <source>
        <dbReference type="Pfam" id="PF00905"/>
    </source>
</evidence>
<feature type="transmembrane region" description="Helical" evidence="10">
    <location>
        <begin position="170"/>
        <end position="193"/>
    </location>
</feature>
<keyword evidence="3" id="KW-0328">Glycosyltransferase</keyword>
<evidence type="ECO:0000313" key="13">
    <source>
        <dbReference type="EMBL" id="GIH08957.1"/>
    </source>
</evidence>
<evidence type="ECO:0000313" key="14">
    <source>
        <dbReference type="Proteomes" id="UP000612899"/>
    </source>
</evidence>
<dbReference type="PANTHER" id="PTHR32282">
    <property type="entry name" value="BINDING PROTEIN TRANSPEPTIDASE, PUTATIVE-RELATED"/>
    <property type="match status" value="1"/>
</dbReference>
<dbReference type="InterPro" id="IPR001460">
    <property type="entry name" value="PCN-bd_Tpept"/>
</dbReference>
<gene>
    <name evidence="13" type="primary">ponA1</name>
    <name evidence="13" type="ORF">Rhe02_70240</name>
</gene>
<feature type="domain" description="Penicillin-binding protein transpeptidase" evidence="11">
    <location>
        <begin position="512"/>
        <end position="796"/>
    </location>
</feature>
<name>A0A8J3QFA8_9ACTN</name>
<keyword evidence="14" id="KW-1185">Reference proteome</keyword>
<keyword evidence="6" id="KW-0511">Multifunctional enzyme</keyword>
<dbReference type="RefSeq" id="WP_203912692.1">
    <property type="nucleotide sequence ID" value="NZ_BONY01000058.1"/>
</dbReference>
<keyword evidence="2" id="KW-0645">Protease</keyword>
<dbReference type="GO" id="GO:0006508">
    <property type="term" value="P:proteolysis"/>
    <property type="evidence" value="ECO:0007669"/>
    <property type="project" value="UniProtKB-KW"/>
</dbReference>
<sequence length="917" mass="98454">MTSYGDPHAGSEYDDGYYPPSAGRAQVPPPPPAPGAYGYPEQNGGYVDNNGYGYPEQGGYNDYQGQNAYPGYNGYVDPNGYHEHGGYADGAGYQPDPNYYAPAPGRAPNPSASGRASVPVVGGRAAVLTPSAPAPSGRAAVRPAGPDEFDDEPRPKRKSSKRRFAKWQKWVVAGVALMILLTGGGLIAGTYFYDTVKRPDELTLDLSTEVWTADGKQIARMGKKNRIPVVVDKVDGEGKLPKQIQYALVAGEDKSFFEHDGIDLWGIGRAAWNNLTGGETQGASTITQQYARHAANDMDVTYGRKLREAVMARKLEDQYEKHEILGFYLNTVYFGRGADGVGAAAKAFFGDKVSAETMTVEQAALLGAILRQPEPDGTEKGYDPQNDMAAAKDRWAYVLNNMVEKGWLDKAKRDQMKFPEDQLVPFDASKNTGEWGYTDSGTGHVINYVRAELEQQGYIKKLNAEGYKSWRDSGIRVTVSIDWRVQDALQKYIQRSIAGSLMSTMPESMMAAATAIDPKTGRVMAYYGGTNGTGPDFAGTYNEGGVIKGGHRPASSFKIYTLTAALESGYSIKSMVNPTPLKSKADGGTDPITLGNANRDPGDLPCGEYCTLEEMTVKSYNVPFYKIAAEIGANKVIDTAARAGVTRMWAIDSDKSYDLVGDPNGKNKFDAYVGFGKYPITVLDHTSGAATLANHGTYFKPHFVMKVEKKNNKNGKFDIVPGVGEVLKGESRIKPQIADEVTSVLKQISKTHALDNGKRETAGKTGTWEANPETFPSENAHAWFVGYTDQLAAAVWVGNKDQELPLRTKPPVTGKNGKLNYAQGEKIGGSGLPGEIFEQFMNLAHKNLALKAVSLPNSTGIGNPQRGDGKSPTPAAPPCMFPLLCPTTGPGGGGGGGGGNGGGGWPRPTATVTPKPR</sequence>
<feature type="region of interest" description="Disordered" evidence="9">
    <location>
        <begin position="97"/>
        <end position="160"/>
    </location>
</feature>
<dbReference type="Pfam" id="PF00912">
    <property type="entry name" value="Transgly"/>
    <property type="match status" value="1"/>
</dbReference>
<keyword evidence="10" id="KW-0472">Membrane</keyword>
<evidence type="ECO:0000256" key="2">
    <source>
        <dbReference type="ARBA" id="ARBA00022670"/>
    </source>
</evidence>
<dbReference type="SUPFAM" id="SSF56601">
    <property type="entry name" value="beta-lactamase/transpeptidase-like"/>
    <property type="match status" value="1"/>
</dbReference>
<evidence type="ECO:0000259" key="12">
    <source>
        <dbReference type="Pfam" id="PF00912"/>
    </source>
</evidence>
<comment type="caution">
    <text evidence="13">The sequence shown here is derived from an EMBL/GenBank/DDBJ whole genome shotgun (WGS) entry which is preliminary data.</text>
</comment>